<evidence type="ECO:0000256" key="1">
    <source>
        <dbReference type="SAM" id="MobiDB-lite"/>
    </source>
</evidence>
<reference evidence="3" key="1">
    <citation type="submission" date="2021-01" db="EMBL/GenBank/DDBJ databases">
        <authorList>
            <consortium name="Genoscope - CEA"/>
            <person name="William W."/>
        </authorList>
    </citation>
    <scope>NUCLEOTIDE SEQUENCE</scope>
</reference>
<dbReference type="EMBL" id="HG994365">
    <property type="protein sequence ID" value="CAF2073794.1"/>
    <property type="molecule type" value="Genomic_DNA"/>
</dbReference>
<evidence type="ECO:0000256" key="2">
    <source>
        <dbReference type="SAM" id="Phobius"/>
    </source>
</evidence>
<gene>
    <name evidence="3" type="ORF">DARMORV10_C01P29850.1</name>
</gene>
<name>A0A816RL84_BRANA</name>
<dbReference type="Proteomes" id="UP001295469">
    <property type="component" value="Chromosome C01"/>
</dbReference>
<keyword evidence="2" id="KW-1133">Transmembrane helix</keyword>
<feature type="region of interest" description="Disordered" evidence="1">
    <location>
        <begin position="1"/>
        <end position="33"/>
    </location>
</feature>
<dbReference type="AlphaFoldDB" id="A0A816RL84"/>
<feature type="compositionally biased region" description="Basic and acidic residues" evidence="1">
    <location>
        <begin position="1"/>
        <end position="11"/>
    </location>
</feature>
<protein>
    <submittedName>
        <fullName evidence="3">(rape) hypothetical protein</fullName>
    </submittedName>
</protein>
<evidence type="ECO:0000313" key="3">
    <source>
        <dbReference type="EMBL" id="CAF2073794.1"/>
    </source>
</evidence>
<organism evidence="3">
    <name type="scientific">Brassica napus</name>
    <name type="common">Rape</name>
    <dbReference type="NCBI Taxonomy" id="3708"/>
    <lineage>
        <taxon>Eukaryota</taxon>
        <taxon>Viridiplantae</taxon>
        <taxon>Streptophyta</taxon>
        <taxon>Embryophyta</taxon>
        <taxon>Tracheophyta</taxon>
        <taxon>Spermatophyta</taxon>
        <taxon>Magnoliopsida</taxon>
        <taxon>eudicotyledons</taxon>
        <taxon>Gunneridae</taxon>
        <taxon>Pentapetalae</taxon>
        <taxon>rosids</taxon>
        <taxon>malvids</taxon>
        <taxon>Brassicales</taxon>
        <taxon>Brassicaceae</taxon>
        <taxon>Brassiceae</taxon>
        <taxon>Brassica</taxon>
    </lineage>
</organism>
<accession>A0A816RL84</accession>
<sequence>MDGDSFMRRSYDSYPSSSGRACLSTASSTRPDPTASLLSFRPFSFRLCLSLSSPFCYLCLYIFVSLFVTHFPSIYTNGL</sequence>
<feature type="compositionally biased region" description="Polar residues" evidence="1">
    <location>
        <begin position="13"/>
        <end position="31"/>
    </location>
</feature>
<keyword evidence="2" id="KW-0472">Membrane</keyword>
<keyword evidence="2" id="KW-0812">Transmembrane</keyword>
<feature type="transmembrane region" description="Helical" evidence="2">
    <location>
        <begin position="55"/>
        <end position="75"/>
    </location>
</feature>
<feature type="non-terminal residue" evidence="3">
    <location>
        <position position="79"/>
    </location>
</feature>
<proteinExistence type="predicted"/>